<protein>
    <submittedName>
        <fullName evidence="1">Uncharacterized protein</fullName>
    </submittedName>
</protein>
<dbReference type="EMBL" id="CM046388">
    <property type="protein sequence ID" value="KAI8570552.1"/>
    <property type="molecule type" value="Genomic_DNA"/>
</dbReference>
<organism evidence="1 2">
    <name type="scientific">Rhododendron molle</name>
    <name type="common">Chinese azalea</name>
    <name type="synonym">Azalea mollis</name>
    <dbReference type="NCBI Taxonomy" id="49168"/>
    <lineage>
        <taxon>Eukaryota</taxon>
        <taxon>Viridiplantae</taxon>
        <taxon>Streptophyta</taxon>
        <taxon>Embryophyta</taxon>
        <taxon>Tracheophyta</taxon>
        <taxon>Spermatophyta</taxon>
        <taxon>Magnoliopsida</taxon>
        <taxon>eudicotyledons</taxon>
        <taxon>Gunneridae</taxon>
        <taxon>Pentapetalae</taxon>
        <taxon>asterids</taxon>
        <taxon>Ericales</taxon>
        <taxon>Ericaceae</taxon>
        <taxon>Ericoideae</taxon>
        <taxon>Rhodoreae</taxon>
        <taxon>Rhododendron</taxon>
    </lineage>
</organism>
<reference evidence="1" key="1">
    <citation type="submission" date="2022-02" db="EMBL/GenBank/DDBJ databases">
        <title>Plant Genome Project.</title>
        <authorList>
            <person name="Zhang R.-G."/>
        </authorList>
    </citation>
    <scope>NUCLEOTIDE SEQUENCE</scope>
    <source>
        <strain evidence="1">AT1</strain>
    </source>
</reference>
<dbReference type="Proteomes" id="UP001062846">
    <property type="component" value="Chromosome 1"/>
</dbReference>
<accession>A0ACC0Q0Y3</accession>
<sequence>MRSCMNSSGRHSIIVAIPGVKEGVLTSKSTYIGVSAENNGIEENVKSRRSLAGERDPYVDVIDYAPAHANPPIHH</sequence>
<evidence type="ECO:0000313" key="2">
    <source>
        <dbReference type="Proteomes" id="UP001062846"/>
    </source>
</evidence>
<comment type="caution">
    <text evidence="1">The sequence shown here is derived from an EMBL/GenBank/DDBJ whole genome shotgun (WGS) entry which is preliminary data.</text>
</comment>
<keyword evidence="2" id="KW-1185">Reference proteome</keyword>
<evidence type="ECO:0000313" key="1">
    <source>
        <dbReference type="EMBL" id="KAI8570552.1"/>
    </source>
</evidence>
<name>A0ACC0Q0Y3_RHOML</name>
<proteinExistence type="predicted"/>
<gene>
    <name evidence="1" type="ORF">RHMOL_Rhmol01G0043400</name>
</gene>